<organism evidence="1 2">
    <name type="scientific">Eumeta variegata</name>
    <name type="common">Bagworm moth</name>
    <name type="synonym">Eumeta japonica</name>
    <dbReference type="NCBI Taxonomy" id="151549"/>
    <lineage>
        <taxon>Eukaryota</taxon>
        <taxon>Metazoa</taxon>
        <taxon>Ecdysozoa</taxon>
        <taxon>Arthropoda</taxon>
        <taxon>Hexapoda</taxon>
        <taxon>Insecta</taxon>
        <taxon>Pterygota</taxon>
        <taxon>Neoptera</taxon>
        <taxon>Endopterygota</taxon>
        <taxon>Lepidoptera</taxon>
        <taxon>Glossata</taxon>
        <taxon>Ditrysia</taxon>
        <taxon>Tineoidea</taxon>
        <taxon>Psychidae</taxon>
        <taxon>Oiketicinae</taxon>
        <taxon>Eumeta</taxon>
    </lineage>
</organism>
<evidence type="ECO:0000313" key="1">
    <source>
        <dbReference type="EMBL" id="GBP59690.1"/>
    </source>
</evidence>
<protein>
    <submittedName>
        <fullName evidence="1">Uncharacterized protein</fullName>
    </submittedName>
</protein>
<comment type="caution">
    <text evidence="1">The sequence shown here is derived from an EMBL/GenBank/DDBJ whole genome shotgun (WGS) entry which is preliminary data.</text>
</comment>
<name>A0A4C1X9H6_EUMVA</name>
<accession>A0A4C1X9H6</accession>
<evidence type="ECO:0000313" key="2">
    <source>
        <dbReference type="Proteomes" id="UP000299102"/>
    </source>
</evidence>
<dbReference type="EMBL" id="BGZK01000768">
    <property type="protein sequence ID" value="GBP59690.1"/>
    <property type="molecule type" value="Genomic_DNA"/>
</dbReference>
<dbReference type="OrthoDB" id="10017160at2759"/>
<reference evidence="1 2" key="1">
    <citation type="journal article" date="2019" name="Commun. Biol.">
        <title>The bagworm genome reveals a unique fibroin gene that provides high tensile strength.</title>
        <authorList>
            <person name="Kono N."/>
            <person name="Nakamura H."/>
            <person name="Ohtoshi R."/>
            <person name="Tomita M."/>
            <person name="Numata K."/>
            <person name="Arakawa K."/>
        </authorList>
    </citation>
    <scope>NUCLEOTIDE SEQUENCE [LARGE SCALE GENOMIC DNA]</scope>
</reference>
<keyword evidence="2" id="KW-1185">Reference proteome</keyword>
<sequence>MLFSEFDPGPYRKGRRYLTPVNDKAAEQHRPARRSRPAPCTFRVADSDERAAEMNSNKNLARYPPAYPIAIRRGCLCQQESYNRLRLPFHDEAPSLATFYNWFIEFERDRTDNLTEDLREGCSSTATSDDIVSAVRLMIKTDLPADSEKLSSVHTASCVQFFAGHRFLRDSGVVAAPAAPRPRHPARVYRSRIALLRSAKKAIESKRVGLGVSLNITKRFHEVRQKAFFYGFNPMGSPRNYVDGLGTCLQSEETLTDGLCSDPNPYMPSSFKHMLSQIWTAALAKSSRIGIKKEGKLHQVTVEELTSNYLLR</sequence>
<gene>
    <name evidence="1" type="ORF">EVAR_48658_1</name>
</gene>
<dbReference type="Proteomes" id="UP000299102">
    <property type="component" value="Unassembled WGS sequence"/>
</dbReference>
<proteinExistence type="predicted"/>
<dbReference type="AlphaFoldDB" id="A0A4C1X9H6"/>